<comment type="caution">
    <text evidence="1">The sequence shown here is derived from an EMBL/GenBank/DDBJ whole genome shotgun (WGS) entry which is preliminary data.</text>
</comment>
<dbReference type="AlphaFoldDB" id="A0AAD4BI33"/>
<evidence type="ECO:0000313" key="1">
    <source>
        <dbReference type="EMBL" id="KAF8430671.1"/>
    </source>
</evidence>
<reference evidence="1" key="1">
    <citation type="submission" date="2019-10" db="EMBL/GenBank/DDBJ databases">
        <authorList>
            <consortium name="DOE Joint Genome Institute"/>
            <person name="Kuo A."/>
            <person name="Miyauchi S."/>
            <person name="Kiss E."/>
            <person name="Drula E."/>
            <person name="Kohler A."/>
            <person name="Sanchez-Garcia M."/>
            <person name="Andreopoulos B."/>
            <person name="Barry K.W."/>
            <person name="Bonito G."/>
            <person name="Buee M."/>
            <person name="Carver A."/>
            <person name="Chen C."/>
            <person name="Cichocki N."/>
            <person name="Clum A."/>
            <person name="Culley D."/>
            <person name="Crous P.W."/>
            <person name="Fauchery L."/>
            <person name="Girlanda M."/>
            <person name="Hayes R."/>
            <person name="Keri Z."/>
            <person name="LaButti K."/>
            <person name="Lipzen A."/>
            <person name="Lombard V."/>
            <person name="Magnuson J."/>
            <person name="Maillard F."/>
            <person name="Morin E."/>
            <person name="Murat C."/>
            <person name="Nolan M."/>
            <person name="Ohm R."/>
            <person name="Pangilinan J."/>
            <person name="Pereira M."/>
            <person name="Perotto S."/>
            <person name="Peter M."/>
            <person name="Riley R."/>
            <person name="Sitrit Y."/>
            <person name="Stielow B."/>
            <person name="Szollosi G."/>
            <person name="Zifcakova L."/>
            <person name="Stursova M."/>
            <person name="Spatafora J.W."/>
            <person name="Tedersoo L."/>
            <person name="Vaario L.-M."/>
            <person name="Yamada A."/>
            <person name="Yan M."/>
            <person name="Wang P."/>
            <person name="Xu J."/>
            <person name="Bruns T."/>
            <person name="Baldrian P."/>
            <person name="Vilgalys R."/>
            <person name="Henrissat B."/>
            <person name="Grigoriev I.V."/>
            <person name="Hibbett D."/>
            <person name="Nagy L.G."/>
            <person name="Martin F.M."/>
        </authorList>
    </citation>
    <scope>NUCLEOTIDE SEQUENCE</scope>
    <source>
        <strain evidence="1">BED1</strain>
    </source>
</reference>
<organism evidence="1 2">
    <name type="scientific">Boletus edulis BED1</name>
    <dbReference type="NCBI Taxonomy" id="1328754"/>
    <lineage>
        <taxon>Eukaryota</taxon>
        <taxon>Fungi</taxon>
        <taxon>Dikarya</taxon>
        <taxon>Basidiomycota</taxon>
        <taxon>Agaricomycotina</taxon>
        <taxon>Agaricomycetes</taxon>
        <taxon>Agaricomycetidae</taxon>
        <taxon>Boletales</taxon>
        <taxon>Boletineae</taxon>
        <taxon>Boletaceae</taxon>
        <taxon>Boletoideae</taxon>
        <taxon>Boletus</taxon>
    </lineage>
</organism>
<evidence type="ECO:0000313" key="2">
    <source>
        <dbReference type="Proteomes" id="UP001194468"/>
    </source>
</evidence>
<name>A0AAD4BI33_BOLED</name>
<dbReference type="EMBL" id="WHUW01000058">
    <property type="protein sequence ID" value="KAF8430671.1"/>
    <property type="molecule type" value="Genomic_DNA"/>
</dbReference>
<proteinExistence type="predicted"/>
<gene>
    <name evidence="1" type="ORF">L210DRAFT_3561793</name>
</gene>
<accession>A0AAD4BI33</accession>
<dbReference type="Proteomes" id="UP001194468">
    <property type="component" value="Unassembled WGS sequence"/>
</dbReference>
<keyword evidence="2" id="KW-1185">Reference proteome</keyword>
<sequence>MHQTPSPPAHHPPYWWRHPAVRNASLLHYVASSHPAPRDASLHRLPSSRSL</sequence>
<protein>
    <submittedName>
        <fullName evidence="1">Uncharacterized protein</fullName>
    </submittedName>
</protein>
<reference evidence="1" key="2">
    <citation type="journal article" date="2020" name="Nat. Commun.">
        <title>Large-scale genome sequencing of mycorrhizal fungi provides insights into the early evolution of symbiotic traits.</title>
        <authorList>
            <person name="Miyauchi S."/>
            <person name="Kiss E."/>
            <person name="Kuo A."/>
            <person name="Drula E."/>
            <person name="Kohler A."/>
            <person name="Sanchez-Garcia M."/>
            <person name="Morin E."/>
            <person name="Andreopoulos B."/>
            <person name="Barry K.W."/>
            <person name="Bonito G."/>
            <person name="Buee M."/>
            <person name="Carver A."/>
            <person name="Chen C."/>
            <person name="Cichocki N."/>
            <person name="Clum A."/>
            <person name="Culley D."/>
            <person name="Crous P.W."/>
            <person name="Fauchery L."/>
            <person name="Girlanda M."/>
            <person name="Hayes R.D."/>
            <person name="Keri Z."/>
            <person name="LaButti K."/>
            <person name="Lipzen A."/>
            <person name="Lombard V."/>
            <person name="Magnuson J."/>
            <person name="Maillard F."/>
            <person name="Murat C."/>
            <person name="Nolan M."/>
            <person name="Ohm R.A."/>
            <person name="Pangilinan J."/>
            <person name="Pereira M.F."/>
            <person name="Perotto S."/>
            <person name="Peter M."/>
            <person name="Pfister S."/>
            <person name="Riley R."/>
            <person name="Sitrit Y."/>
            <person name="Stielow J.B."/>
            <person name="Szollosi G."/>
            <person name="Zifcakova L."/>
            <person name="Stursova M."/>
            <person name="Spatafora J.W."/>
            <person name="Tedersoo L."/>
            <person name="Vaario L.M."/>
            <person name="Yamada A."/>
            <person name="Yan M."/>
            <person name="Wang P."/>
            <person name="Xu J."/>
            <person name="Bruns T."/>
            <person name="Baldrian P."/>
            <person name="Vilgalys R."/>
            <person name="Dunand C."/>
            <person name="Henrissat B."/>
            <person name="Grigoriev I.V."/>
            <person name="Hibbett D."/>
            <person name="Nagy L.G."/>
            <person name="Martin F.M."/>
        </authorList>
    </citation>
    <scope>NUCLEOTIDE SEQUENCE</scope>
    <source>
        <strain evidence="1">BED1</strain>
    </source>
</reference>